<organism evidence="1">
    <name type="scientific">Aureimonas frigidaquae</name>
    <dbReference type="NCBI Taxonomy" id="424757"/>
    <lineage>
        <taxon>Bacteria</taxon>
        <taxon>Pseudomonadati</taxon>
        <taxon>Pseudomonadota</taxon>
        <taxon>Alphaproteobacteria</taxon>
        <taxon>Hyphomicrobiales</taxon>
        <taxon>Aurantimonadaceae</taxon>
        <taxon>Aureimonas</taxon>
    </lineage>
</organism>
<name>A0A0P0Z2I1_9HYPH</name>
<reference evidence="1" key="1">
    <citation type="journal article" date="2015" name="Proc. Natl. Acad. Sci. U.S.A.">
        <title>Bacterial clade with the ribosomal RNA operon on a small plasmid rather than the chromosome.</title>
        <authorList>
            <person name="Anda M."/>
            <person name="Ohtsubo Y."/>
            <person name="Okubo T."/>
            <person name="Sugawara M."/>
            <person name="Nagata Y."/>
            <person name="Tsuda M."/>
            <person name="Minamisawa K."/>
            <person name="Mitsui H."/>
        </authorList>
    </citation>
    <scope>NUCLEOTIDE SEQUENCE</scope>
    <source>
        <strain evidence="1">JCM 14755</strain>
    </source>
</reference>
<protein>
    <submittedName>
        <fullName evidence="1">Two component response regulator</fullName>
    </submittedName>
</protein>
<proteinExistence type="predicted"/>
<dbReference type="OrthoDB" id="9875042at2"/>
<dbReference type="RefSeq" id="WP_062226345.1">
    <property type="nucleotide sequence ID" value="NZ_BBWR01000002.1"/>
</dbReference>
<accession>A0A0P0Z2I1</accession>
<dbReference type="AlphaFoldDB" id="A0A0P0Z2I1"/>
<dbReference type="EMBL" id="LC066377">
    <property type="protein sequence ID" value="BAT28168.1"/>
    <property type="molecule type" value="Genomic_DNA"/>
</dbReference>
<sequence length="74" mass="8508">MSIQSELPSDLCIVPDEVMVRRRVLPAGTYCGRHEGPSFRIILTDEDARRFGYRRPALDVTELVEDGYVEWRPA</sequence>
<evidence type="ECO:0000313" key="1">
    <source>
        <dbReference type="EMBL" id="BAT28168.1"/>
    </source>
</evidence>